<dbReference type="EMBL" id="CP055156">
    <property type="protein sequence ID" value="QNF34268.1"/>
    <property type="molecule type" value="Genomic_DNA"/>
</dbReference>
<feature type="domain" description="DUF4131" evidence="8">
    <location>
        <begin position="40"/>
        <end position="207"/>
    </location>
</feature>
<dbReference type="PANTHER" id="PTHR30619">
    <property type="entry name" value="DNA INTERNALIZATION/COMPETENCE PROTEIN COMEC/REC2"/>
    <property type="match status" value="1"/>
</dbReference>
<accession>A0A7G7GAT4</accession>
<evidence type="ECO:0000313" key="9">
    <source>
        <dbReference type="EMBL" id="QNF34268.1"/>
    </source>
</evidence>
<dbReference type="Pfam" id="PF03772">
    <property type="entry name" value="Competence"/>
    <property type="match status" value="1"/>
</dbReference>
<dbReference type="Pfam" id="PF13567">
    <property type="entry name" value="DUF4131"/>
    <property type="match status" value="1"/>
</dbReference>
<feature type="transmembrane region" description="Helical" evidence="6">
    <location>
        <begin position="12"/>
        <end position="36"/>
    </location>
</feature>
<reference evidence="9 10" key="1">
    <citation type="journal article" date="2018" name="Int. J. Syst. Evol. Microbiol.">
        <title>Adhaeribacter swui sp. nov., isolated from wet mud.</title>
        <authorList>
            <person name="Kim D.U."/>
            <person name="Kim K.W."/>
            <person name="Kang M.S."/>
            <person name="Kim J.Y."/>
            <person name="Jang J.H."/>
            <person name="Kim M.K."/>
        </authorList>
    </citation>
    <scope>NUCLEOTIDE SEQUENCE [LARGE SCALE GENOMIC DNA]</scope>
    <source>
        <strain evidence="9 10">KCTC 52873</strain>
    </source>
</reference>
<sequence length="719" mass="81455">MRHRPLSNGIPAMIKWAPFIFIRIAVCFCAGILWQIYSSYPIAPLLVLIAVFSILFLIFHLVGTQKAANLFIYLAGFSGLVSIFLLGNLITYQRTETNQPNHLAHVKQPIVYYTGVISDFVVEKPKHYNVILRVSQVRTQQKWQPVTGKVMLMLRKEPGMKKPGYGDVLLFKGQPLLPNAPLNPNAFNYKEYLAHQQIYHQQYVWPGQYKVINYAPPSRVMAGSIWFRNYLNSVLKEFVPGARNYAIATALVLGMKEYLDTDIKAAYTRTGTTHVLAVSGLHVALLFFALNTILGKLAKTRQQKLLVFLLLLVVMWLYGFVTALSPSVLRAVVMFTLLSVGKQIKRRRNMYNILAATAFGLLVFNPFFLLDVGFQLSFAAVLGIVLWQPRLSKLINFKNWLGRKLWEGVTASVAAQLATMPLALYYFHQFPVYFLVANLFAIIISEFILYVGFILLAVAWVPRLGEWLGWIMGVLLDAMNSVVLLMQSWPMAIIESINLSMMQAWLLAAAFLFTTWFLLYRHKLLLAVASGAIVVFSGLQFVKQQEQRQQKLWVVYNLKNASGLGFIQGQQAYLLTDSTLVKNAPDFTYNIQPHWGKLGITEVQFTPFKNVSNLAIPTFTTPAGNIGVVWHGVRILILKNPEQFSSVLASPVSFDYILLQHNVRIEPATLQANFKFKALILDSSNKPWYRKQIAQLCNRQQISVYDVSKRGAFVYQSGK</sequence>
<evidence type="ECO:0000259" key="8">
    <source>
        <dbReference type="Pfam" id="PF13567"/>
    </source>
</evidence>
<feature type="domain" description="ComEC/Rec2-related protein" evidence="7">
    <location>
        <begin position="251"/>
        <end position="522"/>
    </location>
</feature>
<dbReference type="NCBIfam" id="TIGR00360">
    <property type="entry name" value="ComEC_N-term"/>
    <property type="match status" value="1"/>
</dbReference>
<dbReference type="InterPro" id="IPR004477">
    <property type="entry name" value="ComEC_N"/>
</dbReference>
<feature type="transmembrane region" description="Helical" evidence="6">
    <location>
        <begin position="497"/>
        <end position="518"/>
    </location>
</feature>
<feature type="transmembrane region" description="Helical" evidence="6">
    <location>
        <begin position="439"/>
        <end position="461"/>
    </location>
</feature>
<evidence type="ECO:0000259" key="7">
    <source>
        <dbReference type="Pfam" id="PF03772"/>
    </source>
</evidence>
<evidence type="ECO:0000256" key="1">
    <source>
        <dbReference type="ARBA" id="ARBA00004651"/>
    </source>
</evidence>
<comment type="subcellular location">
    <subcellularLocation>
        <location evidence="1">Cell membrane</location>
        <topology evidence="1">Multi-pass membrane protein</topology>
    </subcellularLocation>
</comment>
<dbReference type="InterPro" id="IPR025405">
    <property type="entry name" value="DUF4131"/>
</dbReference>
<feature type="transmembrane region" description="Helical" evidence="6">
    <location>
        <begin position="405"/>
        <end position="427"/>
    </location>
</feature>
<proteinExistence type="predicted"/>
<feature type="transmembrane region" description="Helical" evidence="6">
    <location>
        <begin position="305"/>
        <end position="321"/>
    </location>
</feature>
<feature type="transmembrane region" description="Helical" evidence="6">
    <location>
        <begin position="524"/>
        <end position="542"/>
    </location>
</feature>
<evidence type="ECO:0000256" key="3">
    <source>
        <dbReference type="ARBA" id="ARBA00022692"/>
    </source>
</evidence>
<keyword evidence="5 6" id="KW-0472">Membrane</keyword>
<evidence type="ECO:0000256" key="5">
    <source>
        <dbReference type="ARBA" id="ARBA00023136"/>
    </source>
</evidence>
<feature type="transmembrane region" description="Helical" evidence="6">
    <location>
        <begin position="70"/>
        <end position="90"/>
    </location>
</feature>
<dbReference type="Proteomes" id="UP000515237">
    <property type="component" value="Chromosome"/>
</dbReference>
<dbReference type="GO" id="GO:0005886">
    <property type="term" value="C:plasma membrane"/>
    <property type="evidence" value="ECO:0007669"/>
    <property type="project" value="UniProtKB-SubCell"/>
</dbReference>
<dbReference type="PANTHER" id="PTHR30619:SF1">
    <property type="entry name" value="RECOMBINATION PROTEIN 2"/>
    <property type="match status" value="1"/>
</dbReference>
<feature type="transmembrane region" description="Helical" evidence="6">
    <location>
        <begin position="467"/>
        <end position="485"/>
    </location>
</feature>
<keyword evidence="4 6" id="KW-1133">Transmembrane helix</keyword>
<keyword evidence="3 6" id="KW-0812">Transmembrane</keyword>
<feature type="transmembrane region" description="Helical" evidence="6">
    <location>
        <begin position="42"/>
        <end position="63"/>
    </location>
</feature>
<dbReference type="RefSeq" id="WP_185270749.1">
    <property type="nucleotide sequence ID" value="NZ_CP055156.1"/>
</dbReference>
<dbReference type="KEGG" id="aswu:HUW51_16635"/>
<feature type="transmembrane region" description="Helical" evidence="6">
    <location>
        <begin position="356"/>
        <end position="385"/>
    </location>
</feature>
<dbReference type="InterPro" id="IPR052159">
    <property type="entry name" value="Competence_DNA_uptake"/>
</dbReference>
<keyword evidence="10" id="KW-1185">Reference proteome</keyword>
<protein>
    <submittedName>
        <fullName evidence="9">ComEC/Rec2 family competence protein</fullName>
    </submittedName>
</protein>
<evidence type="ECO:0000313" key="10">
    <source>
        <dbReference type="Proteomes" id="UP000515237"/>
    </source>
</evidence>
<evidence type="ECO:0000256" key="6">
    <source>
        <dbReference type="SAM" id="Phobius"/>
    </source>
</evidence>
<keyword evidence="2" id="KW-1003">Cell membrane</keyword>
<evidence type="ECO:0000256" key="2">
    <source>
        <dbReference type="ARBA" id="ARBA00022475"/>
    </source>
</evidence>
<gene>
    <name evidence="9" type="ORF">HUW51_16635</name>
</gene>
<name>A0A7G7GAT4_9BACT</name>
<evidence type="ECO:0000256" key="4">
    <source>
        <dbReference type="ARBA" id="ARBA00022989"/>
    </source>
</evidence>
<organism evidence="9 10">
    <name type="scientific">Adhaeribacter swui</name>
    <dbReference type="NCBI Taxonomy" id="2086471"/>
    <lineage>
        <taxon>Bacteria</taxon>
        <taxon>Pseudomonadati</taxon>
        <taxon>Bacteroidota</taxon>
        <taxon>Cytophagia</taxon>
        <taxon>Cytophagales</taxon>
        <taxon>Hymenobacteraceae</taxon>
        <taxon>Adhaeribacter</taxon>
    </lineage>
</organism>
<feature type="transmembrane region" description="Helical" evidence="6">
    <location>
        <begin position="274"/>
        <end position="293"/>
    </location>
</feature>
<dbReference type="AlphaFoldDB" id="A0A7G7GAT4"/>